<evidence type="ECO:0000313" key="1">
    <source>
        <dbReference type="EMBL" id="CAL1713920.1"/>
    </source>
</evidence>
<accession>A0ABP1E1T8</accession>
<protein>
    <submittedName>
        <fullName evidence="1">Uncharacterized protein</fullName>
    </submittedName>
</protein>
<proteinExistence type="predicted"/>
<reference evidence="2" key="1">
    <citation type="submission" date="2024-04" db="EMBL/GenBank/DDBJ databases">
        <authorList>
            <person name="Shaw F."/>
            <person name="Minotto A."/>
        </authorList>
    </citation>
    <scope>NUCLEOTIDE SEQUENCE [LARGE SCALE GENOMIC DNA]</scope>
</reference>
<evidence type="ECO:0000313" key="2">
    <source>
        <dbReference type="Proteomes" id="UP001497453"/>
    </source>
</evidence>
<name>A0ABP1E1T8_9APHY</name>
<organism evidence="1 2">
    <name type="scientific">Somion occarium</name>
    <dbReference type="NCBI Taxonomy" id="3059160"/>
    <lineage>
        <taxon>Eukaryota</taxon>
        <taxon>Fungi</taxon>
        <taxon>Dikarya</taxon>
        <taxon>Basidiomycota</taxon>
        <taxon>Agaricomycotina</taxon>
        <taxon>Agaricomycetes</taxon>
        <taxon>Polyporales</taxon>
        <taxon>Cerrenaceae</taxon>
        <taxon>Somion</taxon>
    </lineage>
</organism>
<dbReference type="Proteomes" id="UP001497453">
    <property type="component" value="Chromosome 8"/>
</dbReference>
<gene>
    <name evidence="1" type="ORF">GFSPODELE1_LOCUS9547</name>
</gene>
<sequence length="81" mass="9486">MKYRRDLMLFLPITTRKSPIGLAGKRQIDTVLANIFILSIWNGFHKKTLDPRIPREGYRASSVPYSFYISLCPFKHIRMSL</sequence>
<keyword evidence="2" id="KW-1185">Reference proteome</keyword>
<dbReference type="EMBL" id="OZ037951">
    <property type="protein sequence ID" value="CAL1713920.1"/>
    <property type="molecule type" value="Genomic_DNA"/>
</dbReference>